<evidence type="ECO:0000313" key="2">
    <source>
        <dbReference type="EMBL" id="MDQ0504072.1"/>
    </source>
</evidence>
<dbReference type="EMBL" id="JAUSVY010000002">
    <property type="protein sequence ID" value="MDQ0504072.1"/>
    <property type="molecule type" value="Genomic_DNA"/>
</dbReference>
<accession>A0ABU0LAA4</accession>
<keyword evidence="3" id="KW-1185">Reference proteome</keyword>
<keyword evidence="1" id="KW-0812">Transmembrane</keyword>
<gene>
    <name evidence="2" type="ORF">QOZ94_000846</name>
</gene>
<comment type="caution">
    <text evidence="2">The sequence shown here is derived from an EMBL/GenBank/DDBJ whole genome shotgun (WGS) entry which is preliminary data.</text>
</comment>
<keyword evidence="1" id="KW-0472">Membrane</keyword>
<feature type="transmembrane region" description="Helical" evidence="1">
    <location>
        <begin position="12"/>
        <end position="31"/>
    </location>
</feature>
<dbReference type="Proteomes" id="UP001241747">
    <property type="component" value="Unassembled WGS sequence"/>
</dbReference>
<name>A0ABU0LAA4_XANAG</name>
<keyword evidence="1" id="KW-1133">Transmembrane helix</keyword>
<sequence>MDKHQDGARRMQTVVTIMLIGAVMMVAIAALDRPQS</sequence>
<reference evidence="2 3" key="1">
    <citation type="submission" date="2023-07" db="EMBL/GenBank/DDBJ databases">
        <title>Genomic Encyclopedia of Type Strains, Phase IV (KMG-IV): sequencing the most valuable type-strain genomes for metagenomic binning, comparative biology and taxonomic classification.</title>
        <authorList>
            <person name="Goeker M."/>
        </authorList>
    </citation>
    <scope>NUCLEOTIDE SEQUENCE [LARGE SCALE GENOMIC DNA]</scope>
    <source>
        <strain evidence="2 3">DSM 3770</strain>
    </source>
</reference>
<evidence type="ECO:0000256" key="1">
    <source>
        <dbReference type="SAM" id="Phobius"/>
    </source>
</evidence>
<organism evidence="2 3">
    <name type="scientific">Xanthobacter agilis</name>
    <dbReference type="NCBI Taxonomy" id="47492"/>
    <lineage>
        <taxon>Bacteria</taxon>
        <taxon>Pseudomonadati</taxon>
        <taxon>Pseudomonadota</taxon>
        <taxon>Alphaproteobacteria</taxon>
        <taxon>Hyphomicrobiales</taxon>
        <taxon>Xanthobacteraceae</taxon>
        <taxon>Xanthobacter</taxon>
    </lineage>
</organism>
<proteinExistence type="predicted"/>
<evidence type="ECO:0000313" key="3">
    <source>
        <dbReference type="Proteomes" id="UP001241747"/>
    </source>
</evidence>
<protein>
    <submittedName>
        <fullName evidence="2">Uncharacterized protein</fullName>
    </submittedName>
</protein>